<evidence type="ECO:0000256" key="1">
    <source>
        <dbReference type="ARBA" id="ARBA00004540"/>
    </source>
</evidence>
<feature type="non-terminal residue" evidence="11">
    <location>
        <position position="1"/>
    </location>
</feature>
<keyword evidence="2" id="KW-0597">Phosphoprotein</keyword>
<dbReference type="InterPro" id="IPR044780">
    <property type="entry name" value="Heh2/Src1"/>
</dbReference>
<dbReference type="HOGENOM" id="CLU_010838_0_1_1"/>
<sequence length="736" mass="83237">GFDPKKLKVAELRNILNRHGVEYASNARKTQLVELFQDNITTKRDELIKELNVKGSDEGIVSVDLDSSTTAEENSGGNMDEAGGAVVLEKIEDSRQEVFSPNSVKIPNFSPTTKTSPKVSSETKKRKLEEDEDKPDASVEEETPSKKIPKRLKPIKHEIPKRTIFDDTESDIDMEVFPKVSPATTKHEKRTPKSSSKATPNSSKGSHNISPKTTPSKVSKPSSKKTTPHKASSSKSANTSVNESFQSIAEEEHHFDQELSKIKEKAASPSADEVEFAKSLGITIEGFQPPQPPFAEPASHLETPKKSPVFDRSFLTPKPRLIPISTKDTDESDDDDDDDDEEEEKTEVQKVVVEEKQGKVQTTTTSELPELSQEHSQSLSRRSLTQALMTFFIWAIIVASGLFFYWYIEQSYMVGYCGQEIHNETFGNIENPILRQVGKFLDDNAKPSCVPCPPHGRCFPNLELACYEDFIEYRPWNNFIKPGNKKCIPDTKKAEKLEIMMEVALDLIRSKNAQVQCGRGVDDFESGISVQDLHDLLLEMKAPYITLEEFEELWERSVVELEKEPEIIVRQKSPNFPKEFSNINDSNSHEETDKVLRSTSLSNISLNCQISNSLMGGLAQYKPHLFICTALFILFKYVQYQYNQYRLQLLKVDILHREVVSKLVNQMKQFQSGEAGFGYIGANQLRDLILASEDNLKSRIKLWGLVSEKVEKNTNVKVEVIEHHGEMMKIWKWIGV</sequence>
<proteinExistence type="predicted"/>
<dbReference type="InParanoid" id="G3AUN5"/>
<evidence type="ECO:0000256" key="4">
    <source>
        <dbReference type="ARBA" id="ARBA00022989"/>
    </source>
</evidence>
<dbReference type="Proteomes" id="UP000000709">
    <property type="component" value="Unassembled WGS sequence"/>
</dbReference>
<evidence type="ECO:0000256" key="3">
    <source>
        <dbReference type="ARBA" id="ARBA00022692"/>
    </source>
</evidence>
<organism evidence="12">
    <name type="scientific">Spathaspora passalidarum (strain NRRL Y-27907 / 11-Y1)</name>
    <dbReference type="NCBI Taxonomy" id="619300"/>
    <lineage>
        <taxon>Eukaryota</taxon>
        <taxon>Fungi</taxon>
        <taxon>Dikarya</taxon>
        <taxon>Ascomycota</taxon>
        <taxon>Saccharomycotina</taxon>
        <taxon>Pichiomycetes</taxon>
        <taxon>Debaryomycetaceae</taxon>
        <taxon>Spathaspora</taxon>
    </lineage>
</organism>
<feature type="compositionally biased region" description="Basic and acidic residues" evidence="7">
    <location>
        <begin position="155"/>
        <end position="165"/>
    </location>
</feature>
<dbReference type="InterPro" id="IPR036361">
    <property type="entry name" value="SAP_dom_sf"/>
</dbReference>
<dbReference type="FunCoup" id="G3AUN5">
    <property type="interactions" value="46"/>
</dbReference>
<dbReference type="OMA" id="KWECGEL"/>
<feature type="transmembrane region" description="Helical" evidence="8">
    <location>
        <begin position="387"/>
        <end position="408"/>
    </location>
</feature>
<evidence type="ECO:0000313" key="12">
    <source>
        <dbReference type="Proteomes" id="UP000000709"/>
    </source>
</evidence>
<evidence type="ECO:0000256" key="5">
    <source>
        <dbReference type="ARBA" id="ARBA00023136"/>
    </source>
</evidence>
<feature type="compositionally biased region" description="Low complexity" evidence="7">
    <location>
        <begin position="110"/>
        <end position="120"/>
    </location>
</feature>
<dbReference type="GeneID" id="18870580"/>
<feature type="compositionally biased region" description="Low complexity" evidence="7">
    <location>
        <begin position="210"/>
        <end position="221"/>
    </location>
</feature>
<dbReference type="EMBL" id="GL996505">
    <property type="protein sequence ID" value="EGW30591.1"/>
    <property type="molecule type" value="Genomic_DNA"/>
</dbReference>
<dbReference type="eggNOG" id="ENOG502QVG5">
    <property type="taxonomic scope" value="Eukaryota"/>
</dbReference>
<feature type="compositionally biased region" description="Acidic residues" evidence="7">
    <location>
        <begin position="330"/>
        <end position="345"/>
    </location>
</feature>
<dbReference type="CDD" id="cd12935">
    <property type="entry name" value="LEM_like"/>
    <property type="match status" value="1"/>
</dbReference>
<dbReference type="Gene3D" id="1.10.10.1180">
    <property type="entry name" value="MAN1, winged-helix domain"/>
    <property type="match status" value="1"/>
</dbReference>
<dbReference type="KEGG" id="spaa:SPAPADRAFT_143881"/>
<dbReference type="GO" id="GO:0005783">
    <property type="term" value="C:endoplasmic reticulum"/>
    <property type="evidence" value="ECO:0007669"/>
    <property type="project" value="TreeGrafter"/>
</dbReference>
<protein>
    <recommendedName>
        <fullName evidence="13">Man1/Src1 C-terminal domain-containing protein</fullName>
    </recommendedName>
</protein>
<gene>
    <name evidence="11" type="ORF">SPAPADRAFT_143881</name>
</gene>
<evidence type="ECO:0000259" key="9">
    <source>
        <dbReference type="Pfam" id="PF09402"/>
    </source>
</evidence>
<evidence type="ECO:0000313" key="11">
    <source>
        <dbReference type="EMBL" id="EGW30591.1"/>
    </source>
</evidence>
<keyword evidence="6" id="KW-0539">Nucleus</keyword>
<reference evidence="11 12" key="1">
    <citation type="journal article" date="2011" name="Proc. Natl. Acad. Sci. U.S.A.">
        <title>Comparative genomics of xylose-fermenting fungi for enhanced biofuel production.</title>
        <authorList>
            <person name="Wohlbach D.J."/>
            <person name="Kuo A."/>
            <person name="Sato T.K."/>
            <person name="Potts K.M."/>
            <person name="Salamov A.A."/>
            <person name="LaButti K.M."/>
            <person name="Sun H."/>
            <person name="Clum A."/>
            <person name="Pangilinan J.L."/>
            <person name="Lindquist E.A."/>
            <person name="Lucas S."/>
            <person name="Lapidus A."/>
            <person name="Jin M."/>
            <person name="Gunawan C."/>
            <person name="Balan V."/>
            <person name="Dale B.E."/>
            <person name="Jeffries T.W."/>
            <person name="Zinkel R."/>
            <person name="Barry K.W."/>
            <person name="Grigoriev I.V."/>
            <person name="Gasch A.P."/>
        </authorList>
    </citation>
    <scope>NUCLEOTIDE SEQUENCE [LARGE SCALE GENOMIC DNA]</scope>
    <source>
        <strain evidence="12">NRRL Y-27907 / 11-Y1</strain>
    </source>
</reference>
<name>G3AUN5_SPAPN</name>
<dbReference type="GO" id="GO:0003682">
    <property type="term" value="F:chromatin binding"/>
    <property type="evidence" value="ECO:0007669"/>
    <property type="project" value="InterPro"/>
</dbReference>
<dbReference type="Gene3D" id="1.10.720.30">
    <property type="entry name" value="SAP domain"/>
    <property type="match status" value="1"/>
</dbReference>
<dbReference type="Pfam" id="PF12949">
    <property type="entry name" value="HeH"/>
    <property type="match status" value="1"/>
</dbReference>
<dbReference type="PANTHER" id="PTHR47808:SF2">
    <property type="entry name" value="LEM DOMAIN-CONTAINING PROTEIN 2"/>
    <property type="match status" value="1"/>
</dbReference>
<feature type="domain" description="Man1/Src1-like C-terminal" evidence="9">
    <location>
        <begin position="396"/>
        <end position="735"/>
    </location>
</feature>
<evidence type="ECO:0000256" key="2">
    <source>
        <dbReference type="ARBA" id="ARBA00022553"/>
    </source>
</evidence>
<accession>G3AUN5</accession>
<feature type="compositionally biased region" description="Basic and acidic residues" evidence="7">
    <location>
        <begin position="346"/>
        <end position="358"/>
    </location>
</feature>
<evidence type="ECO:0008006" key="13">
    <source>
        <dbReference type="Google" id="ProtNLM"/>
    </source>
</evidence>
<dbReference type="InterPro" id="IPR025856">
    <property type="entry name" value="HeH/LEM_domain"/>
</dbReference>
<dbReference type="GO" id="GO:0034399">
    <property type="term" value="C:nuclear periphery"/>
    <property type="evidence" value="ECO:0007669"/>
    <property type="project" value="TreeGrafter"/>
</dbReference>
<keyword evidence="3 8" id="KW-0812">Transmembrane</keyword>
<dbReference type="InterPro" id="IPR041885">
    <property type="entry name" value="MAN1_winged_helix_dom"/>
</dbReference>
<feature type="compositionally biased region" description="Basic and acidic residues" evidence="7">
    <location>
        <begin position="250"/>
        <end position="266"/>
    </location>
</feature>
<feature type="compositionally biased region" description="Polar residues" evidence="7">
    <location>
        <begin position="193"/>
        <end position="209"/>
    </location>
</feature>
<feature type="region of interest" description="Disordered" evidence="7">
    <location>
        <begin position="97"/>
        <end position="376"/>
    </location>
</feature>
<dbReference type="PANTHER" id="PTHR47808">
    <property type="entry name" value="INNER NUCLEAR MEMBRANE PROTEIN HEH2-RELATED"/>
    <property type="match status" value="1"/>
</dbReference>
<evidence type="ECO:0000256" key="6">
    <source>
        <dbReference type="ARBA" id="ARBA00023242"/>
    </source>
</evidence>
<dbReference type="RefSeq" id="XP_007377562.1">
    <property type="nucleotide sequence ID" value="XM_007377500.1"/>
</dbReference>
<keyword evidence="12" id="KW-1185">Reference proteome</keyword>
<dbReference type="InterPro" id="IPR018996">
    <property type="entry name" value="Man1/Src1-like_C"/>
</dbReference>
<feature type="domain" description="HeH/LEM" evidence="10">
    <location>
        <begin position="4"/>
        <end position="38"/>
    </location>
</feature>
<keyword evidence="5 8" id="KW-0472">Membrane</keyword>
<dbReference type="GO" id="GO:0005637">
    <property type="term" value="C:nuclear inner membrane"/>
    <property type="evidence" value="ECO:0007669"/>
    <property type="project" value="UniProtKB-SubCell"/>
</dbReference>
<dbReference type="Pfam" id="PF09402">
    <property type="entry name" value="MSC"/>
    <property type="match status" value="1"/>
</dbReference>
<dbReference type="OrthoDB" id="2503928at2759"/>
<feature type="compositionally biased region" description="Acidic residues" evidence="7">
    <location>
        <begin position="130"/>
        <end position="142"/>
    </location>
</feature>
<comment type="subcellular location">
    <subcellularLocation>
        <location evidence="1">Nucleus inner membrane</location>
    </subcellularLocation>
</comment>
<feature type="compositionally biased region" description="Polar residues" evidence="7">
    <location>
        <begin position="237"/>
        <end position="247"/>
    </location>
</feature>
<dbReference type="STRING" id="619300.G3AUN5"/>
<evidence type="ECO:0000256" key="7">
    <source>
        <dbReference type="SAM" id="MobiDB-lite"/>
    </source>
</evidence>
<evidence type="ECO:0000256" key="8">
    <source>
        <dbReference type="SAM" id="Phobius"/>
    </source>
</evidence>
<dbReference type="GO" id="GO:0071763">
    <property type="term" value="P:nuclear membrane organization"/>
    <property type="evidence" value="ECO:0007669"/>
    <property type="project" value="TreeGrafter"/>
</dbReference>
<dbReference type="AlphaFoldDB" id="G3AUN5"/>
<keyword evidence="4 8" id="KW-1133">Transmembrane helix</keyword>
<evidence type="ECO:0000259" key="10">
    <source>
        <dbReference type="Pfam" id="PF12949"/>
    </source>
</evidence>